<dbReference type="Proteomes" id="UP000315010">
    <property type="component" value="Unassembled WGS sequence"/>
</dbReference>
<evidence type="ECO:0000313" key="1">
    <source>
        <dbReference type="EMBL" id="TWT80319.1"/>
    </source>
</evidence>
<gene>
    <name evidence="1" type="ORF">CA13_17320</name>
</gene>
<dbReference type="AlphaFoldDB" id="A0A5C5YZ02"/>
<accession>A0A5C5YZ02</accession>
<organism evidence="1 2">
    <name type="scientific">Novipirellula herctigrandis</name>
    <dbReference type="NCBI Taxonomy" id="2527986"/>
    <lineage>
        <taxon>Bacteria</taxon>
        <taxon>Pseudomonadati</taxon>
        <taxon>Planctomycetota</taxon>
        <taxon>Planctomycetia</taxon>
        <taxon>Pirellulales</taxon>
        <taxon>Pirellulaceae</taxon>
        <taxon>Novipirellula</taxon>
    </lineage>
</organism>
<protein>
    <submittedName>
        <fullName evidence="1">Uncharacterized protein</fullName>
    </submittedName>
</protein>
<proteinExistence type="predicted"/>
<reference evidence="1 2" key="1">
    <citation type="submission" date="2019-02" db="EMBL/GenBank/DDBJ databases">
        <title>Deep-cultivation of Planctomycetes and their phenomic and genomic characterization uncovers novel biology.</title>
        <authorList>
            <person name="Wiegand S."/>
            <person name="Jogler M."/>
            <person name="Boedeker C."/>
            <person name="Pinto D."/>
            <person name="Vollmers J."/>
            <person name="Rivas-Marin E."/>
            <person name="Kohn T."/>
            <person name="Peeters S.H."/>
            <person name="Heuer A."/>
            <person name="Rast P."/>
            <person name="Oberbeckmann S."/>
            <person name="Bunk B."/>
            <person name="Jeske O."/>
            <person name="Meyerdierks A."/>
            <person name="Storesund J.E."/>
            <person name="Kallscheuer N."/>
            <person name="Luecker S."/>
            <person name="Lage O.M."/>
            <person name="Pohl T."/>
            <person name="Merkel B.J."/>
            <person name="Hornburger P."/>
            <person name="Mueller R.-W."/>
            <person name="Bruemmer F."/>
            <person name="Labrenz M."/>
            <person name="Spormann A.M."/>
            <person name="Op Den Camp H."/>
            <person name="Overmann J."/>
            <person name="Amann R."/>
            <person name="Jetten M.S.M."/>
            <person name="Mascher T."/>
            <person name="Medema M.H."/>
            <person name="Devos D.P."/>
            <person name="Kaster A.-K."/>
            <person name="Ovreas L."/>
            <person name="Rohde M."/>
            <person name="Galperin M.Y."/>
            <person name="Jogler C."/>
        </authorList>
    </citation>
    <scope>NUCLEOTIDE SEQUENCE [LARGE SCALE GENOMIC DNA]</scope>
    <source>
        <strain evidence="1 2">CA13</strain>
    </source>
</reference>
<sequence length="51" mass="5630">MRVSSERQCFGLHPNHNIAVSYSGNSLRIIPLGDSTLLMQSQSVGFSPRLQ</sequence>
<dbReference type="EMBL" id="SJPJ01000001">
    <property type="protein sequence ID" value="TWT80319.1"/>
    <property type="molecule type" value="Genomic_DNA"/>
</dbReference>
<name>A0A5C5YZ02_9BACT</name>
<keyword evidence="2" id="KW-1185">Reference proteome</keyword>
<evidence type="ECO:0000313" key="2">
    <source>
        <dbReference type="Proteomes" id="UP000315010"/>
    </source>
</evidence>
<comment type="caution">
    <text evidence="1">The sequence shown here is derived from an EMBL/GenBank/DDBJ whole genome shotgun (WGS) entry which is preliminary data.</text>
</comment>